<sequence length="132" mass="14748">MDTSIKLVVKNIINQITNGGFDYKQLFYSNEFDSYLVEVSESLIVENEFINECDLWDKLNGEQIIVAEEIYKALVGQAETKCFYVDGPAWTGIAAILLPGGVTCHSAFSLPLDLSKAQFSKLGKKKGIFENR</sequence>
<comment type="caution">
    <text evidence="3">The sequence shown here is derived from an EMBL/GenBank/DDBJ whole genome shotgun (WGS) entry which is preliminary data.</text>
</comment>
<organism evidence="3 4">
    <name type="scientific">Furculomyces boomerangus</name>
    <dbReference type="NCBI Taxonomy" id="61424"/>
    <lineage>
        <taxon>Eukaryota</taxon>
        <taxon>Fungi</taxon>
        <taxon>Fungi incertae sedis</taxon>
        <taxon>Zoopagomycota</taxon>
        <taxon>Kickxellomycotina</taxon>
        <taxon>Harpellomycetes</taxon>
        <taxon>Harpellales</taxon>
        <taxon>Harpellaceae</taxon>
        <taxon>Furculomyces</taxon>
    </lineage>
</organism>
<dbReference type="GO" id="GO:0006310">
    <property type="term" value="P:DNA recombination"/>
    <property type="evidence" value="ECO:0007669"/>
    <property type="project" value="UniProtKB-KW"/>
</dbReference>
<proteinExistence type="inferred from homology"/>
<evidence type="ECO:0000313" key="3">
    <source>
        <dbReference type="EMBL" id="PVU88291.1"/>
    </source>
</evidence>
<dbReference type="GO" id="GO:0043139">
    <property type="term" value="F:5'-3' DNA helicase activity"/>
    <property type="evidence" value="ECO:0007669"/>
    <property type="project" value="UniProtKB-EC"/>
</dbReference>
<reference evidence="3 4" key="1">
    <citation type="journal article" date="2018" name="MBio">
        <title>Comparative Genomics Reveals the Core Gene Toolbox for the Fungus-Insect Symbiosis.</title>
        <authorList>
            <person name="Wang Y."/>
            <person name="Stata M."/>
            <person name="Wang W."/>
            <person name="Stajich J.E."/>
            <person name="White M.M."/>
            <person name="Moncalvo J.M."/>
        </authorList>
    </citation>
    <scope>NUCLEOTIDE SEQUENCE [LARGE SCALE GENOMIC DNA]</scope>
    <source>
        <strain evidence="3 4">AUS-77-4</strain>
    </source>
</reference>
<accession>A0A2T9Y7H4</accession>
<keyword evidence="1" id="KW-0234">DNA repair</keyword>
<keyword evidence="1" id="KW-0233">DNA recombination</keyword>
<keyword evidence="1" id="KW-0067">ATP-binding</keyword>
<comment type="similarity">
    <text evidence="1">Belongs to the helicase family.</text>
</comment>
<keyword evidence="4" id="KW-1185">Reference proteome</keyword>
<keyword evidence="1" id="KW-0547">Nucleotide-binding</keyword>
<dbReference type="AlphaFoldDB" id="A0A2T9Y7H4"/>
<evidence type="ECO:0000313" key="4">
    <source>
        <dbReference type="Proteomes" id="UP000245699"/>
    </source>
</evidence>
<protein>
    <recommendedName>
        <fullName evidence="1">ATP-dependent DNA helicase</fullName>
        <ecNumber evidence="1">5.6.2.3</ecNumber>
    </recommendedName>
</protein>
<dbReference type="EC" id="5.6.2.3" evidence="1"/>
<evidence type="ECO:0000259" key="2">
    <source>
        <dbReference type="Pfam" id="PF05970"/>
    </source>
</evidence>
<keyword evidence="1" id="KW-0347">Helicase</keyword>
<dbReference type="EMBL" id="MBFT01000640">
    <property type="protein sequence ID" value="PVU88291.1"/>
    <property type="molecule type" value="Genomic_DNA"/>
</dbReference>
<dbReference type="Pfam" id="PF05970">
    <property type="entry name" value="PIF1"/>
    <property type="match status" value="1"/>
</dbReference>
<dbReference type="OrthoDB" id="5860629at2759"/>
<comment type="catalytic activity">
    <reaction evidence="1">
        <text>ATP + H2O = ADP + phosphate + H(+)</text>
        <dbReference type="Rhea" id="RHEA:13065"/>
        <dbReference type="ChEBI" id="CHEBI:15377"/>
        <dbReference type="ChEBI" id="CHEBI:15378"/>
        <dbReference type="ChEBI" id="CHEBI:30616"/>
        <dbReference type="ChEBI" id="CHEBI:43474"/>
        <dbReference type="ChEBI" id="CHEBI:456216"/>
        <dbReference type="EC" id="5.6.2.3"/>
    </reaction>
</comment>
<dbReference type="GO" id="GO:0005524">
    <property type="term" value="F:ATP binding"/>
    <property type="evidence" value="ECO:0007669"/>
    <property type="project" value="UniProtKB-KW"/>
</dbReference>
<evidence type="ECO:0000256" key="1">
    <source>
        <dbReference type="RuleBase" id="RU363044"/>
    </source>
</evidence>
<name>A0A2T9Y7H4_9FUNG</name>
<comment type="cofactor">
    <cofactor evidence="1">
        <name>Mg(2+)</name>
        <dbReference type="ChEBI" id="CHEBI:18420"/>
    </cofactor>
</comment>
<dbReference type="InterPro" id="IPR010285">
    <property type="entry name" value="DNA_helicase_pif1-like_DEAD"/>
</dbReference>
<keyword evidence="1" id="KW-0227">DNA damage</keyword>
<dbReference type="GO" id="GO:0006281">
    <property type="term" value="P:DNA repair"/>
    <property type="evidence" value="ECO:0007669"/>
    <property type="project" value="UniProtKB-KW"/>
</dbReference>
<dbReference type="GO" id="GO:0000723">
    <property type="term" value="P:telomere maintenance"/>
    <property type="evidence" value="ECO:0007669"/>
    <property type="project" value="InterPro"/>
</dbReference>
<gene>
    <name evidence="3" type="ORF">BB559_005636</name>
</gene>
<keyword evidence="1" id="KW-0378">Hydrolase</keyword>
<dbReference type="GO" id="GO:0016887">
    <property type="term" value="F:ATP hydrolysis activity"/>
    <property type="evidence" value="ECO:0007669"/>
    <property type="project" value="RHEA"/>
</dbReference>
<feature type="domain" description="DNA helicase Pif1-like DEAD-box helicase" evidence="2">
    <location>
        <begin position="71"/>
        <end position="126"/>
    </location>
</feature>
<dbReference type="Proteomes" id="UP000245699">
    <property type="component" value="Unassembled WGS sequence"/>
</dbReference>